<dbReference type="PROSITE" id="PS50404">
    <property type="entry name" value="GST_NTER"/>
    <property type="match status" value="1"/>
</dbReference>
<reference evidence="3" key="2">
    <citation type="submission" date="2023-06" db="EMBL/GenBank/DDBJ databases">
        <authorList>
            <consortium name="Lawrence Berkeley National Laboratory"/>
            <person name="Mondo S.J."/>
            <person name="Hensen N."/>
            <person name="Bonometti L."/>
            <person name="Westerberg I."/>
            <person name="Brannstrom I.O."/>
            <person name="Guillou S."/>
            <person name="Cros-Aarteil S."/>
            <person name="Calhoun S."/>
            <person name="Haridas S."/>
            <person name="Kuo A."/>
            <person name="Pangilinan J."/>
            <person name="Riley R."/>
            <person name="Labutti K."/>
            <person name="Andreopoulos B."/>
            <person name="Lipzen A."/>
            <person name="Chen C."/>
            <person name="Yanf M."/>
            <person name="Daum C."/>
            <person name="Ng V."/>
            <person name="Clum A."/>
            <person name="Steindorff A."/>
            <person name="Ohm R."/>
            <person name="Martin F."/>
            <person name="Silar P."/>
            <person name="Natvig D."/>
            <person name="Lalanne C."/>
            <person name="Gautier V."/>
            <person name="Ament-Velasquez S.L."/>
            <person name="Kruys A."/>
            <person name="Hutchinson M.I."/>
            <person name="Powell A.J."/>
            <person name="Barry K."/>
            <person name="Miller A.N."/>
            <person name="Grigoriev I.V."/>
            <person name="Debuchy R."/>
            <person name="Gladieux P."/>
            <person name="Thoren M.H."/>
            <person name="Johannesson H."/>
        </authorList>
    </citation>
    <scope>NUCLEOTIDE SEQUENCE</scope>
    <source>
        <strain evidence="3">CBS 333.67</strain>
    </source>
</reference>
<dbReference type="Pfam" id="PF14497">
    <property type="entry name" value="GST_C_3"/>
    <property type="match status" value="1"/>
</dbReference>
<dbReference type="InterPro" id="IPR036282">
    <property type="entry name" value="Glutathione-S-Trfase_C_sf"/>
</dbReference>
<dbReference type="InterPro" id="IPR004046">
    <property type="entry name" value="GST_C"/>
</dbReference>
<feature type="domain" description="GST N-terminal" evidence="2">
    <location>
        <begin position="11"/>
        <end position="103"/>
    </location>
</feature>
<sequence>MTADQPATSQPPKITLYWLNDSRAQRMVWLLEELGLDYDIEMFERTSEMFAPSELQKIHPLGKSPVVRLTTPDPIDPTRQRDLVLAESGFIAEYLCEHFGGHGPGQSGLLPARYRPGQEEGRLGAETEEWMRCQFFLHYAEGSLMPPLLVALILNILKSPRIPFILRPMTSGIANKIMAAFVVRQMAIHLSFLESQLETSPGKGNYLCGTRLTAADILMSYPLIEARERVGSFSTTSSVGAKGQGGKKLADSYPKVWAYLDRLVEEPGYKRAESRIEQLQKGGNGRK</sequence>
<evidence type="ECO:0000313" key="3">
    <source>
        <dbReference type="EMBL" id="KAK3301798.1"/>
    </source>
</evidence>
<evidence type="ECO:0000313" key="4">
    <source>
        <dbReference type="Proteomes" id="UP001273166"/>
    </source>
</evidence>
<keyword evidence="4" id="KW-1185">Reference proteome</keyword>
<comment type="similarity">
    <text evidence="1">Belongs to the GST superfamily.</text>
</comment>
<dbReference type="InterPro" id="IPR004045">
    <property type="entry name" value="Glutathione_S-Trfase_N"/>
</dbReference>
<reference evidence="3" key="1">
    <citation type="journal article" date="2023" name="Mol. Phylogenet. Evol.">
        <title>Genome-scale phylogeny and comparative genomics of the fungal order Sordariales.</title>
        <authorList>
            <person name="Hensen N."/>
            <person name="Bonometti L."/>
            <person name="Westerberg I."/>
            <person name="Brannstrom I.O."/>
            <person name="Guillou S."/>
            <person name="Cros-Aarteil S."/>
            <person name="Calhoun S."/>
            <person name="Haridas S."/>
            <person name="Kuo A."/>
            <person name="Mondo S."/>
            <person name="Pangilinan J."/>
            <person name="Riley R."/>
            <person name="LaButti K."/>
            <person name="Andreopoulos B."/>
            <person name="Lipzen A."/>
            <person name="Chen C."/>
            <person name="Yan M."/>
            <person name="Daum C."/>
            <person name="Ng V."/>
            <person name="Clum A."/>
            <person name="Steindorff A."/>
            <person name="Ohm R.A."/>
            <person name="Martin F."/>
            <person name="Silar P."/>
            <person name="Natvig D.O."/>
            <person name="Lalanne C."/>
            <person name="Gautier V."/>
            <person name="Ament-Velasquez S.L."/>
            <person name="Kruys A."/>
            <person name="Hutchinson M.I."/>
            <person name="Powell A.J."/>
            <person name="Barry K."/>
            <person name="Miller A.N."/>
            <person name="Grigoriev I.V."/>
            <person name="Debuchy R."/>
            <person name="Gladieux P."/>
            <person name="Hiltunen Thoren M."/>
            <person name="Johannesson H."/>
        </authorList>
    </citation>
    <scope>NUCLEOTIDE SEQUENCE</scope>
    <source>
        <strain evidence="3">CBS 333.67</strain>
    </source>
</reference>
<dbReference type="EMBL" id="JAUDZG010000008">
    <property type="protein sequence ID" value="KAK3301798.1"/>
    <property type="molecule type" value="Genomic_DNA"/>
</dbReference>
<dbReference type="Proteomes" id="UP001273166">
    <property type="component" value="Unassembled WGS sequence"/>
</dbReference>
<dbReference type="SFLD" id="SFLDS00019">
    <property type="entry name" value="Glutathione_Transferase_(cytos"/>
    <property type="match status" value="1"/>
</dbReference>
<dbReference type="InterPro" id="IPR036249">
    <property type="entry name" value="Thioredoxin-like_sf"/>
</dbReference>
<dbReference type="SUPFAM" id="SSF47616">
    <property type="entry name" value="GST C-terminal domain-like"/>
    <property type="match status" value="1"/>
</dbReference>
<dbReference type="SFLD" id="SFLDG00358">
    <property type="entry name" value="Main_(cytGST)"/>
    <property type="match status" value="1"/>
</dbReference>
<dbReference type="AlphaFoldDB" id="A0AAJ0GKX4"/>
<comment type="caution">
    <text evidence="3">The sequence shown here is derived from an EMBL/GenBank/DDBJ whole genome shotgun (WGS) entry which is preliminary data.</text>
</comment>
<dbReference type="SUPFAM" id="SSF52833">
    <property type="entry name" value="Thioredoxin-like"/>
    <property type="match status" value="1"/>
</dbReference>
<organism evidence="3 4">
    <name type="scientific">Chaetomium strumarium</name>
    <dbReference type="NCBI Taxonomy" id="1170767"/>
    <lineage>
        <taxon>Eukaryota</taxon>
        <taxon>Fungi</taxon>
        <taxon>Dikarya</taxon>
        <taxon>Ascomycota</taxon>
        <taxon>Pezizomycotina</taxon>
        <taxon>Sordariomycetes</taxon>
        <taxon>Sordariomycetidae</taxon>
        <taxon>Sordariales</taxon>
        <taxon>Chaetomiaceae</taxon>
        <taxon>Chaetomium</taxon>
    </lineage>
</organism>
<dbReference type="CDD" id="cd03046">
    <property type="entry name" value="GST_N_GTT1_like"/>
    <property type="match status" value="1"/>
</dbReference>
<dbReference type="PANTHER" id="PTHR44051:SF9">
    <property type="entry name" value="GLUTATHIONE S-TRANSFERASE 1"/>
    <property type="match status" value="1"/>
</dbReference>
<gene>
    <name evidence="3" type="ORF">B0T15DRAFT_563405</name>
</gene>
<evidence type="ECO:0000259" key="2">
    <source>
        <dbReference type="PROSITE" id="PS50404"/>
    </source>
</evidence>
<dbReference type="InterPro" id="IPR040079">
    <property type="entry name" value="Glutathione_S-Trfase"/>
</dbReference>
<dbReference type="PANTHER" id="PTHR44051">
    <property type="entry name" value="GLUTATHIONE S-TRANSFERASE-RELATED"/>
    <property type="match status" value="1"/>
</dbReference>
<proteinExistence type="inferred from homology"/>
<dbReference type="Gene3D" id="1.20.1050.10">
    <property type="match status" value="1"/>
</dbReference>
<dbReference type="Gene3D" id="3.40.30.10">
    <property type="entry name" value="Glutaredoxin"/>
    <property type="match status" value="1"/>
</dbReference>
<dbReference type="RefSeq" id="XP_062717578.1">
    <property type="nucleotide sequence ID" value="XM_062870616.1"/>
</dbReference>
<accession>A0AAJ0GKX4</accession>
<dbReference type="Pfam" id="PF13409">
    <property type="entry name" value="GST_N_2"/>
    <property type="match status" value="1"/>
</dbReference>
<evidence type="ECO:0000256" key="1">
    <source>
        <dbReference type="ARBA" id="ARBA00007409"/>
    </source>
</evidence>
<dbReference type="CDD" id="cd03189">
    <property type="entry name" value="GST_C_GTT1_like"/>
    <property type="match status" value="1"/>
</dbReference>
<protein>
    <submittedName>
        <fullName evidence="3">Glutathione S-transferase</fullName>
    </submittedName>
</protein>
<dbReference type="GeneID" id="87889445"/>
<name>A0AAJ0GKX4_9PEZI</name>